<feature type="region of interest" description="Disordered" evidence="6">
    <location>
        <begin position="552"/>
        <end position="589"/>
    </location>
</feature>
<dbReference type="AlphaFoldDB" id="K6WB60"/>
<dbReference type="InterPro" id="IPR007816">
    <property type="entry name" value="ResB-like_domain"/>
</dbReference>
<feature type="transmembrane region" description="Helical" evidence="7">
    <location>
        <begin position="221"/>
        <end position="239"/>
    </location>
</feature>
<keyword evidence="5 7" id="KW-0472">Membrane</keyword>
<evidence type="ECO:0000256" key="4">
    <source>
        <dbReference type="ARBA" id="ARBA00022989"/>
    </source>
</evidence>
<feature type="region of interest" description="Disordered" evidence="6">
    <location>
        <begin position="1"/>
        <end position="38"/>
    </location>
</feature>
<keyword evidence="10" id="KW-1185">Reference proteome</keyword>
<dbReference type="InterPro" id="IPR023494">
    <property type="entry name" value="Cyt_c_bgen_Ccs1/CcsB/ResB"/>
</dbReference>
<evidence type="ECO:0000256" key="1">
    <source>
        <dbReference type="ARBA" id="ARBA00004141"/>
    </source>
</evidence>
<dbReference type="RefSeq" id="WP_006592997.1">
    <property type="nucleotide sequence ID" value="NZ_BAHD01000039.1"/>
</dbReference>
<dbReference type="OrthoDB" id="3949537at2"/>
<feature type="compositionally biased region" description="Pro residues" evidence="6">
    <location>
        <begin position="559"/>
        <end position="568"/>
    </location>
</feature>
<dbReference type="EMBL" id="BAHD01000039">
    <property type="protein sequence ID" value="GAB96465.1"/>
    <property type="molecule type" value="Genomic_DNA"/>
</dbReference>
<dbReference type="Proteomes" id="UP000008366">
    <property type="component" value="Unassembled WGS sequence"/>
</dbReference>
<accession>K6WB60</accession>
<sequence length="589" mass="62109">MATPPRDPAGPADRVDPLAQGDPGGVALRREPPVPASVRQPKLGPLGWARWAWRQLTSMRTALLLLLLVAVAAVPGSVFPQRDIDPGAVSTYLEDNPTWGPWADRLYLFDVFTSPWFSAIYLLLVVSLLGCIVPRTRLHLRALRGQPPKAPSRLDRLSQHRSFEVAAPPEQVVQAARSALRSSRYRLRREDGDADGAAASGAGKGTAVAGETGYLRETGNLIFHIGVVVVVIALAWGYLVGWKADRIVPVGGTLTNTVSGYDSFSAGPLVDTDALDPFSVRIDTLDVRFEEDAGGAQYGAARDFRAATTVTTAPGAPPEQRELAVNAPLNFGPNAVFLMGNGYAPVITVRDAAGEVLYRQATPFLPQDGVYTSSGAVKVVAAQPQQLGFSGLFLPTAFMTPDGPASAFPDARNPALVLSAWTGDLMPSGPQSVYTLETSAMSQVNGADGRPLQVVLGLGQTVQLPDGLGSITFESLDRWAGLSTRYDPARPLALGSGLACLVGLLGSLMVRRRRMFVRVRPGVDGGSRVEIGALARGEDNTLGDAVDQLAERLGWLPPGSEPGSPPGSSPGSPVQAHSAPGPAPAHEAR</sequence>
<keyword evidence="3" id="KW-0201">Cytochrome c-type biogenesis</keyword>
<dbReference type="eggNOG" id="COG1333">
    <property type="taxonomic scope" value="Bacteria"/>
</dbReference>
<feature type="transmembrane region" description="Helical" evidence="7">
    <location>
        <begin position="492"/>
        <end position="510"/>
    </location>
</feature>
<feature type="domain" description="ResB-like" evidence="8">
    <location>
        <begin position="59"/>
        <end position="545"/>
    </location>
</feature>
<reference evidence="9 10" key="1">
    <citation type="submission" date="2012-08" db="EMBL/GenBank/DDBJ databases">
        <title>Whole genome shotgun sequence of Kineosphaera limosa NBRC 100340.</title>
        <authorList>
            <person name="Yoshida I."/>
            <person name="Isaki S."/>
            <person name="Hosoyama A."/>
            <person name="Tsuchikane K."/>
            <person name="Katsumata H."/>
            <person name="Ando Y."/>
            <person name="Ohji S."/>
            <person name="Hamada M."/>
            <person name="Tamura T."/>
            <person name="Yamazoe A."/>
            <person name="Yamazaki S."/>
            <person name="Fujita N."/>
        </authorList>
    </citation>
    <scope>NUCLEOTIDE SEQUENCE [LARGE SCALE GENOMIC DNA]</scope>
    <source>
        <strain evidence="9 10">NBRC 100340</strain>
    </source>
</reference>
<evidence type="ECO:0000256" key="2">
    <source>
        <dbReference type="ARBA" id="ARBA00022692"/>
    </source>
</evidence>
<dbReference type="PANTHER" id="PTHR31566">
    <property type="entry name" value="CYTOCHROME C BIOGENESIS PROTEIN CCS1, CHLOROPLASTIC"/>
    <property type="match status" value="1"/>
</dbReference>
<feature type="transmembrane region" description="Helical" evidence="7">
    <location>
        <begin position="116"/>
        <end position="134"/>
    </location>
</feature>
<name>K6WB60_9MICO</name>
<evidence type="ECO:0000259" key="8">
    <source>
        <dbReference type="Pfam" id="PF05140"/>
    </source>
</evidence>
<evidence type="ECO:0000256" key="5">
    <source>
        <dbReference type="ARBA" id="ARBA00023136"/>
    </source>
</evidence>
<keyword evidence="2 7" id="KW-0812">Transmembrane</keyword>
<dbReference type="PANTHER" id="PTHR31566:SF0">
    <property type="entry name" value="CYTOCHROME C BIOGENESIS PROTEIN CCS1, CHLOROPLASTIC"/>
    <property type="match status" value="1"/>
</dbReference>
<dbReference type="Pfam" id="PF05140">
    <property type="entry name" value="ResB"/>
    <property type="match status" value="1"/>
</dbReference>
<evidence type="ECO:0000313" key="9">
    <source>
        <dbReference type="EMBL" id="GAB96465.1"/>
    </source>
</evidence>
<evidence type="ECO:0000256" key="6">
    <source>
        <dbReference type="SAM" id="MobiDB-lite"/>
    </source>
</evidence>
<proteinExistence type="predicted"/>
<organism evidence="9 10">
    <name type="scientific">Kineosphaera limosa NBRC 100340</name>
    <dbReference type="NCBI Taxonomy" id="1184609"/>
    <lineage>
        <taxon>Bacteria</taxon>
        <taxon>Bacillati</taxon>
        <taxon>Actinomycetota</taxon>
        <taxon>Actinomycetes</taxon>
        <taxon>Micrococcales</taxon>
        <taxon>Dermatophilaceae</taxon>
        <taxon>Kineosphaera</taxon>
    </lineage>
</organism>
<evidence type="ECO:0000313" key="10">
    <source>
        <dbReference type="Proteomes" id="UP000008366"/>
    </source>
</evidence>
<evidence type="ECO:0000256" key="3">
    <source>
        <dbReference type="ARBA" id="ARBA00022748"/>
    </source>
</evidence>
<comment type="caution">
    <text evidence="9">The sequence shown here is derived from an EMBL/GenBank/DDBJ whole genome shotgun (WGS) entry which is preliminary data.</text>
</comment>
<gene>
    <name evidence="9" type="primary">resB</name>
    <name evidence="9" type="ORF">KILIM_039_00390</name>
</gene>
<dbReference type="GO" id="GO:0016020">
    <property type="term" value="C:membrane"/>
    <property type="evidence" value="ECO:0007669"/>
    <property type="project" value="UniProtKB-SubCell"/>
</dbReference>
<protein>
    <submittedName>
        <fullName evidence="9">Cytochrome c biogenesis protein ResB</fullName>
    </submittedName>
</protein>
<keyword evidence="4 7" id="KW-1133">Transmembrane helix</keyword>
<feature type="transmembrane region" description="Helical" evidence="7">
    <location>
        <begin position="62"/>
        <end position="79"/>
    </location>
</feature>
<dbReference type="GO" id="GO:0017004">
    <property type="term" value="P:cytochrome complex assembly"/>
    <property type="evidence" value="ECO:0007669"/>
    <property type="project" value="UniProtKB-KW"/>
</dbReference>
<comment type="subcellular location">
    <subcellularLocation>
        <location evidence="1">Membrane</location>
        <topology evidence="1">Multi-pass membrane protein</topology>
    </subcellularLocation>
</comment>
<evidence type="ECO:0000256" key="7">
    <source>
        <dbReference type="SAM" id="Phobius"/>
    </source>
</evidence>
<dbReference type="STRING" id="1184609.KILIM_039_00390"/>